<dbReference type="InterPro" id="IPR032694">
    <property type="entry name" value="CopC/D"/>
</dbReference>
<evidence type="ECO:0000259" key="7">
    <source>
        <dbReference type="Pfam" id="PF04234"/>
    </source>
</evidence>
<evidence type="ECO:0000256" key="6">
    <source>
        <dbReference type="SAM" id="SignalP"/>
    </source>
</evidence>
<protein>
    <submittedName>
        <fullName evidence="8">Copper resistance protein CopC</fullName>
    </submittedName>
</protein>
<keyword evidence="5" id="KW-0812">Transmembrane</keyword>
<gene>
    <name evidence="8" type="ORF">ACFOW9_16195</name>
</gene>
<dbReference type="InterPro" id="IPR014755">
    <property type="entry name" value="Cu-Rt/internalin_Ig-like"/>
</dbReference>
<dbReference type="PANTHER" id="PTHR34820">
    <property type="entry name" value="INNER MEMBRANE PROTEIN YEBZ"/>
    <property type="match status" value="1"/>
</dbReference>
<evidence type="ECO:0000256" key="5">
    <source>
        <dbReference type="SAM" id="Phobius"/>
    </source>
</evidence>
<dbReference type="EMBL" id="JBHSCQ010000024">
    <property type="protein sequence ID" value="MFC4267150.1"/>
    <property type="molecule type" value="Genomic_DNA"/>
</dbReference>
<keyword evidence="5" id="KW-1133">Transmembrane helix</keyword>
<keyword evidence="5" id="KW-0472">Membrane</keyword>
<evidence type="ECO:0000256" key="2">
    <source>
        <dbReference type="ARBA" id="ARBA00022723"/>
    </source>
</evidence>
<dbReference type="Gene3D" id="2.60.40.1220">
    <property type="match status" value="1"/>
</dbReference>
<feature type="transmembrane region" description="Helical" evidence="5">
    <location>
        <begin position="170"/>
        <end position="192"/>
    </location>
</feature>
<sequence>MKKRQLRRYRLSLALGTAVLLPALMATPALAHDALASTSPAADATVSVAPKTVSLTLSKPPTDSDSLKLSIITVTDGAGKTVSDGKVVIQGPTLSTAVTSGSAGKYKVLWRAVSSDGHPVEGGYTFTVEDQGAAGKATTFPATTAPVSGIEASAEVSNAADQPKSSNNGALTLAVGIPAAILAGAIGTLIIVRRQIAKSKAS</sequence>
<dbReference type="Pfam" id="PF04234">
    <property type="entry name" value="CopC"/>
    <property type="match status" value="1"/>
</dbReference>
<comment type="subcellular location">
    <subcellularLocation>
        <location evidence="1">Cell envelope</location>
    </subcellularLocation>
</comment>
<dbReference type="InterPro" id="IPR007348">
    <property type="entry name" value="CopC_dom"/>
</dbReference>
<evidence type="ECO:0000313" key="8">
    <source>
        <dbReference type="EMBL" id="MFC4267150.1"/>
    </source>
</evidence>
<dbReference type="SUPFAM" id="SSF81296">
    <property type="entry name" value="E set domains"/>
    <property type="match status" value="1"/>
</dbReference>
<dbReference type="InterPro" id="IPR014756">
    <property type="entry name" value="Ig_E-set"/>
</dbReference>
<dbReference type="Proteomes" id="UP001595773">
    <property type="component" value="Unassembled WGS sequence"/>
</dbReference>
<keyword evidence="9" id="KW-1185">Reference proteome</keyword>
<proteinExistence type="predicted"/>
<dbReference type="RefSeq" id="WP_230068347.1">
    <property type="nucleotide sequence ID" value="NZ_BAABLL010000017.1"/>
</dbReference>
<reference evidence="9" key="1">
    <citation type="journal article" date="2019" name="Int. J. Syst. Evol. Microbiol.">
        <title>The Global Catalogue of Microorganisms (GCM) 10K type strain sequencing project: providing services to taxonomists for standard genome sequencing and annotation.</title>
        <authorList>
            <consortium name="The Broad Institute Genomics Platform"/>
            <consortium name="The Broad Institute Genome Sequencing Center for Infectious Disease"/>
            <person name="Wu L."/>
            <person name="Ma J."/>
        </authorList>
    </citation>
    <scope>NUCLEOTIDE SEQUENCE [LARGE SCALE GENOMIC DNA]</scope>
    <source>
        <strain evidence="9">CGMCC 1.10698</strain>
    </source>
</reference>
<organism evidence="8 9">
    <name type="scientific">Arthrobacter cryoconiti</name>
    <dbReference type="NCBI Taxonomy" id="748907"/>
    <lineage>
        <taxon>Bacteria</taxon>
        <taxon>Bacillati</taxon>
        <taxon>Actinomycetota</taxon>
        <taxon>Actinomycetes</taxon>
        <taxon>Micrococcales</taxon>
        <taxon>Micrococcaceae</taxon>
        <taxon>Arthrobacter</taxon>
    </lineage>
</organism>
<keyword evidence="4" id="KW-0186">Copper</keyword>
<feature type="signal peptide" evidence="6">
    <location>
        <begin position="1"/>
        <end position="31"/>
    </location>
</feature>
<evidence type="ECO:0000256" key="3">
    <source>
        <dbReference type="ARBA" id="ARBA00022729"/>
    </source>
</evidence>
<evidence type="ECO:0000256" key="4">
    <source>
        <dbReference type="ARBA" id="ARBA00023008"/>
    </source>
</evidence>
<comment type="caution">
    <text evidence="8">The sequence shown here is derived from an EMBL/GenBank/DDBJ whole genome shotgun (WGS) entry which is preliminary data.</text>
</comment>
<feature type="domain" description="CopC" evidence="7">
    <location>
        <begin position="32"/>
        <end position="128"/>
    </location>
</feature>
<dbReference type="PANTHER" id="PTHR34820:SF4">
    <property type="entry name" value="INNER MEMBRANE PROTEIN YEBZ"/>
    <property type="match status" value="1"/>
</dbReference>
<feature type="chain" id="PRO_5045180594" evidence="6">
    <location>
        <begin position="32"/>
        <end position="202"/>
    </location>
</feature>
<evidence type="ECO:0000313" key="9">
    <source>
        <dbReference type="Proteomes" id="UP001595773"/>
    </source>
</evidence>
<evidence type="ECO:0000256" key="1">
    <source>
        <dbReference type="ARBA" id="ARBA00004196"/>
    </source>
</evidence>
<accession>A0ABV8R456</accession>
<keyword evidence="3 6" id="KW-0732">Signal</keyword>
<keyword evidence="2" id="KW-0479">Metal-binding</keyword>
<name>A0ABV8R456_9MICC</name>